<gene>
    <name evidence="1" type="ORF">SGGMMB4_01109</name>
</gene>
<evidence type="ECO:0000313" key="2">
    <source>
        <dbReference type="Proteomes" id="UP000245838"/>
    </source>
</evidence>
<sequence>MFPQRAGRQTDMGIARLFGEQADFCGGEIGLFVMFIRDVKFATIDGTGAGEAVWSLVRKFFPAAQCLQYSPALKRALV</sequence>
<dbReference type="AlphaFoldDB" id="A0A193QG74"/>
<reference evidence="1 2" key="1">
    <citation type="submission" date="2015-05" db="EMBL/GenBank/DDBJ databases">
        <authorList>
            <person name="Goodhead I."/>
        </authorList>
    </citation>
    <scope>NUCLEOTIDE SEQUENCE [LARGE SCALE GENOMIC DNA]</scope>
    <source>
        <strain evidence="2">morsitans</strain>
    </source>
</reference>
<dbReference type="EMBL" id="LN854557">
    <property type="protein sequence ID" value="CRL44167.1"/>
    <property type="molecule type" value="Genomic_DNA"/>
</dbReference>
<protein>
    <submittedName>
        <fullName evidence="1">Uncharacterized protein</fullName>
    </submittedName>
</protein>
<evidence type="ECO:0000313" key="1">
    <source>
        <dbReference type="EMBL" id="CRL44167.1"/>
    </source>
</evidence>
<accession>A0A193QG74</accession>
<dbReference type="Proteomes" id="UP000245838">
    <property type="component" value="Chromosome sggmmb4_Chromosome"/>
</dbReference>
<name>A0A193QG74_SODGM</name>
<proteinExistence type="predicted"/>
<organism evidence="1 2">
    <name type="scientific">Sodalis glossinidius (strain morsitans)</name>
    <dbReference type="NCBI Taxonomy" id="343509"/>
    <lineage>
        <taxon>Bacteria</taxon>
        <taxon>Pseudomonadati</taxon>
        <taxon>Pseudomonadota</taxon>
        <taxon>Gammaproteobacteria</taxon>
        <taxon>Enterobacterales</taxon>
        <taxon>Bruguierivoracaceae</taxon>
        <taxon>Sodalis</taxon>
    </lineage>
</organism>